<dbReference type="PANTHER" id="PTHR13222">
    <property type="entry name" value="RB1-INDUCIBLE COILED-COIL"/>
    <property type="match status" value="1"/>
</dbReference>
<dbReference type="OrthoDB" id="447953at2759"/>
<comment type="subunit">
    <text evidence="7">Homodimer.</text>
</comment>
<evidence type="ECO:0000313" key="12">
    <source>
        <dbReference type="EMBL" id="KAH7374877.1"/>
    </source>
</evidence>
<evidence type="ECO:0000256" key="8">
    <source>
        <dbReference type="SAM" id="Coils"/>
    </source>
</evidence>
<dbReference type="PANTHER" id="PTHR13222:SF1">
    <property type="entry name" value="RB1-INDUCIBLE COILED-COIL PROTEIN 1"/>
    <property type="match status" value="1"/>
</dbReference>
<dbReference type="GO" id="GO:0060090">
    <property type="term" value="F:molecular adaptor activity"/>
    <property type="evidence" value="ECO:0007669"/>
    <property type="project" value="TreeGrafter"/>
</dbReference>
<evidence type="ECO:0000259" key="11">
    <source>
        <dbReference type="Pfam" id="PF10377"/>
    </source>
</evidence>
<dbReference type="GO" id="GO:0034727">
    <property type="term" value="P:piecemeal microautophagy of the nucleus"/>
    <property type="evidence" value="ECO:0007669"/>
    <property type="project" value="TreeGrafter"/>
</dbReference>
<keyword evidence="13" id="KW-1185">Reference proteome</keyword>
<dbReference type="SUPFAM" id="SSF57997">
    <property type="entry name" value="Tropomyosin"/>
    <property type="match status" value="1"/>
</dbReference>
<feature type="region of interest" description="Disordered" evidence="9">
    <location>
        <begin position="557"/>
        <end position="584"/>
    </location>
</feature>
<evidence type="ECO:0000256" key="5">
    <source>
        <dbReference type="ARBA" id="ARBA00023006"/>
    </source>
</evidence>
<dbReference type="GO" id="GO:0000045">
    <property type="term" value="P:autophagosome assembly"/>
    <property type="evidence" value="ECO:0007669"/>
    <property type="project" value="UniProtKB-UniRule"/>
</dbReference>
<dbReference type="GO" id="GO:0005774">
    <property type="term" value="C:vacuolar membrane"/>
    <property type="evidence" value="ECO:0007669"/>
    <property type="project" value="UniProtKB-SubCell"/>
</dbReference>
<evidence type="ECO:0000256" key="6">
    <source>
        <dbReference type="ARBA" id="ARBA00023054"/>
    </source>
</evidence>
<dbReference type="InterPro" id="IPR019460">
    <property type="entry name" value="Atg11_C"/>
</dbReference>
<dbReference type="GO" id="GO:0061709">
    <property type="term" value="P:reticulophagy"/>
    <property type="evidence" value="ECO:0007669"/>
    <property type="project" value="TreeGrafter"/>
</dbReference>
<feature type="domain" description="Autophagy protein ATG17-like" evidence="10">
    <location>
        <begin position="108"/>
        <end position="450"/>
    </location>
</feature>
<organism evidence="12 13">
    <name type="scientific">Plectosphaerella cucumerina</name>
    <dbReference type="NCBI Taxonomy" id="40658"/>
    <lineage>
        <taxon>Eukaryota</taxon>
        <taxon>Fungi</taxon>
        <taxon>Dikarya</taxon>
        <taxon>Ascomycota</taxon>
        <taxon>Pezizomycotina</taxon>
        <taxon>Sordariomycetes</taxon>
        <taxon>Hypocreomycetidae</taxon>
        <taxon>Glomerellales</taxon>
        <taxon>Plectosphaerellaceae</taxon>
        <taxon>Plectosphaerella</taxon>
    </lineage>
</organism>
<feature type="compositionally biased region" description="Polar residues" evidence="9">
    <location>
        <begin position="991"/>
        <end position="1006"/>
    </location>
</feature>
<reference evidence="12" key="1">
    <citation type="journal article" date="2021" name="Nat. Commun.">
        <title>Genetic determinants of endophytism in the Arabidopsis root mycobiome.</title>
        <authorList>
            <person name="Mesny F."/>
            <person name="Miyauchi S."/>
            <person name="Thiergart T."/>
            <person name="Pickel B."/>
            <person name="Atanasova L."/>
            <person name="Karlsson M."/>
            <person name="Huettel B."/>
            <person name="Barry K.W."/>
            <person name="Haridas S."/>
            <person name="Chen C."/>
            <person name="Bauer D."/>
            <person name="Andreopoulos W."/>
            <person name="Pangilinan J."/>
            <person name="LaButti K."/>
            <person name="Riley R."/>
            <person name="Lipzen A."/>
            <person name="Clum A."/>
            <person name="Drula E."/>
            <person name="Henrissat B."/>
            <person name="Kohler A."/>
            <person name="Grigoriev I.V."/>
            <person name="Martin F.M."/>
            <person name="Hacquard S."/>
        </authorList>
    </citation>
    <scope>NUCLEOTIDE SEQUENCE</scope>
    <source>
        <strain evidence="12">MPI-CAGE-AT-0016</strain>
    </source>
</reference>
<dbReference type="InterPro" id="IPR045326">
    <property type="entry name" value="ATG17-like_dom"/>
</dbReference>
<dbReference type="GO" id="GO:0034517">
    <property type="term" value="P:ribophagy"/>
    <property type="evidence" value="ECO:0007669"/>
    <property type="project" value="TreeGrafter"/>
</dbReference>
<dbReference type="Pfam" id="PF04108">
    <property type="entry name" value="ATG17_like"/>
    <property type="match status" value="1"/>
</dbReference>
<protein>
    <recommendedName>
        <fullName evidence="2 7">Autophagy-related protein 11</fullName>
    </recommendedName>
</protein>
<comment type="subcellular location">
    <subcellularLocation>
        <location evidence="7">Preautophagosomal structure membrane</location>
        <topology evidence="7">Peripheral membrane protein</topology>
    </subcellularLocation>
    <subcellularLocation>
        <location evidence="7">Vacuole membrane</location>
        <topology evidence="7">Peripheral membrane protein</topology>
    </subcellularLocation>
    <text evidence="7">During pexophagy, accumulates in the vacuolar membrane region, where the peroxisomes contact the vacuole.</text>
</comment>
<keyword evidence="7" id="KW-0926">Vacuole</keyword>
<dbReference type="GO" id="GO:1903599">
    <property type="term" value="P:positive regulation of autophagy of mitochondrion"/>
    <property type="evidence" value="ECO:0007669"/>
    <property type="project" value="UniProtKB-UniRule"/>
</dbReference>
<dbReference type="GO" id="GO:0034045">
    <property type="term" value="C:phagophore assembly site membrane"/>
    <property type="evidence" value="ECO:0007669"/>
    <property type="project" value="UniProtKB-SubCell"/>
</dbReference>
<evidence type="ECO:0000256" key="4">
    <source>
        <dbReference type="ARBA" id="ARBA00022927"/>
    </source>
</evidence>
<dbReference type="Gene3D" id="1.10.287.1490">
    <property type="match status" value="1"/>
</dbReference>
<sequence length="1346" mass="151018">MATQVLIAHTGQRLQIDTAQFSVLDDFKSSVARQTSIPANQLIALTTGGKSVKIQSLRLETEILIYDRRVTQPSSPGTNPVSEVPPPKTYAVPKAPDYIENVEDVASWQDLCHDRRQWALRIADDCAGMASTTRDRYGEMDVMTRCLDAAVVNLEHSVKQVEPKYEELKKWVGPTLLENELLARNWEGYLALARNVPVLPAMVKFMTSKDVRKKQATLEDLIELETVKKATSLAATSERKFKARTEELEKTAETMYEGIEALIRDFEELVNRSTISHSNDAAQLLEDIEAVARKIDTDAQIVQEYTNSHRDLAQASKTAQNHTERLIPSLKKRAKEMEGILVYATESRNEIAAQVVQFMRKVTEITSIHGSVKTLINGLNNSEEDLTTFDYLRLIHQLPYMYASFVAESIRRREWTDKITTDSSTLANEMALFQDEELKRRKKWQKVVGSSYGEKHSANVLGLEVNLLGEEEAWPAVTKGDLEDFLDHLQRQKAETDMIDEVVKLVNELNAPTKQQSKRLKAFKNGSVHEAALGRSGLLIRGDDDLLRSVQEDKSKLENKLKTAESRAPRPTLGSLFGHERTDSANSIRNSAGIDLMQQRIQQLEAELNAEKERSAGFEKDLSARQTQHNAIQDRMDEVNSTKKDLLDNMEALKKDEIRHLQGKLEQQEEDIDHFDASRENEKASYDGKVEELAQEVERLQKEKQDEALKTQGQVEFLRQEARLQREQVEGLEVKLQEAHDEGNDLRKRLETAESSADARLGALRDIHVHLSPGVRIHEDGAEMLDALVSKTADVVSQLKTTENDISVLRADLDEANGNIKTLRAELDEAKKGLAREEEAAMHLREDLSEEKARVVALESETADGRGQLSELRSRLADGETGSESLRKKLEEEEQRITSLVEELASRQSQVGSLEEELRMYKEKLQSSQGKVADLTHRFDARTERTKDLTQRLYSQNDRICRLLERLGFAVTRDGAAMSIQKVPRAERGSLSLTQANDSSDPGQASIRRSATFASRNLADSADLELLHWMSNTDLAVEEDRYEAFMNKLGSFDVDQFGETMYRRVKDVEHLARKLQRDARAYRDKARSLQKDAHEKIAYRHFKEGDLALFLPTRNQSAGAWAAFNVGFPHYFLREQDGHRLRSREWLVARITHIEERVVDLSRGVRQVPDSTTEAAPAAEDDNPFQLSDGLRWYMIDAHEDKAGAPSTPGLGKSTTAATNVEARADMHTHAQPTDKNKQRVVAQSIEGVSKALSKSLESRRSSSNSKKAVPFAGGAALLKGTALASETNSLRAAAPESPTGSPPAVASAPAAVEGDGNTEKSVVWDSLWNVDVSFESGGRRRVEER</sequence>
<feature type="coiled-coil region" evidence="8">
    <location>
        <begin position="594"/>
        <end position="756"/>
    </location>
</feature>
<dbReference type="GO" id="GO:0015031">
    <property type="term" value="P:protein transport"/>
    <property type="evidence" value="ECO:0007669"/>
    <property type="project" value="UniProtKB-KW"/>
</dbReference>
<gene>
    <name evidence="12" type="ORF">B0T11DRAFT_303298</name>
</gene>
<keyword evidence="7" id="KW-0472">Membrane</keyword>
<dbReference type="Proteomes" id="UP000813385">
    <property type="component" value="Unassembled WGS sequence"/>
</dbReference>
<dbReference type="EMBL" id="JAGPXD010000001">
    <property type="protein sequence ID" value="KAH7374877.1"/>
    <property type="molecule type" value="Genomic_DNA"/>
</dbReference>
<accession>A0A8K0TPA1</accession>
<feature type="region of interest" description="Disordered" evidence="9">
    <location>
        <begin position="1289"/>
        <end position="1319"/>
    </location>
</feature>
<feature type="coiled-coil region" evidence="8">
    <location>
        <begin position="1065"/>
        <end position="1092"/>
    </location>
</feature>
<dbReference type="Pfam" id="PF10377">
    <property type="entry name" value="ATG11"/>
    <property type="match status" value="1"/>
</dbReference>
<proteinExistence type="inferred from homology"/>
<evidence type="ECO:0000256" key="1">
    <source>
        <dbReference type="ARBA" id="ARBA00009729"/>
    </source>
</evidence>
<dbReference type="InterPro" id="IPR040040">
    <property type="entry name" value="ATG11"/>
</dbReference>
<dbReference type="GO" id="GO:0019901">
    <property type="term" value="F:protein kinase binding"/>
    <property type="evidence" value="ECO:0007669"/>
    <property type="project" value="TreeGrafter"/>
</dbReference>
<keyword evidence="5 7" id="KW-0072">Autophagy</keyword>
<feature type="region of interest" description="Disordered" evidence="9">
    <location>
        <begin position="860"/>
        <end position="885"/>
    </location>
</feature>
<evidence type="ECO:0000313" key="13">
    <source>
        <dbReference type="Proteomes" id="UP000813385"/>
    </source>
</evidence>
<evidence type="ECO:0000256" key="2">
    <source>
        <dbReference type="ARBA" id="ARBA00013804"/>
    </source>
</evidence>
<dbReference type="GO" id="GO:0000422">
    <property type="term" value="P:autophagy of mitochondrion"/>
    <property type="evidence" value="ECO:0007669"/>
    <property type="project" value="TreeGrafter"/>
</dbReference>
<evidence type="ECO:0000259" key="10">
    <source>
        <dbReference type="Pfam" id="PF04108"/>
    </source>
</evidence>
<evidence type="ECO:0000256" key="9">
    <source>
        <dbReference type="SAM" id="MobiDB-lite"/>
    </source>
</evidence>
<evidence type="ECO:0000256" key="7">
    <source>
        <dbReference type="RuleBase" id="RU367075"/>
    </source>
</evidence>
<comment type="similarity">
    <text evidence="1 7">Belongs to the ATG11 family.</text>
</comment>
<dbReference type="GO" id="GO:1990316">
    <property type="term" value="C:Atg1/ULK1 kinase complex"/>
    <property type="evidence" value="ECO:0007669"/>
    <property type="project" value="TreeGrafter"/>
</dbReference>
<comment type="caution">
    <text evidence="12">The sequence shown here is derived from an EMBL/GenBank/DDBJ whole genome shotgun (WGS) entry which is preliminary data.</text>
</comment>
<feature type="compositionally biased region" description="Basic and acidic residues" evidence="9">
    <location>
        <begin position="557"/>
        <end position="568"/>
    </location>
</feature>
<feature type="compositionally biased region" description="Low complexity" evidence="9">
    <location>
        <begin position="1303"/>
        <end position="1313"/>
    </location>
</feature>
<feature type="region of interest" description="Disordered" evidence="9">
    <location>
        <begin position="986"/>
        <end position="1006"/>
    </location>
</feature>
<name>A0A8K0TPA1_9PEZI</name>
<evidence type="ECO:0000256" key="3">
    <source>
        <dbReference type="ARBA" id="ARBA00022448"/>
    </source>
</evidence>
<keyword evidence="6 8" id="KW-0175">Coiled coil</keyword>
<comment type="function">
    <text evidence="7">Involved in cytoplasm to vacuole transport (Cvt), pexophagy, mitophagy and nucleophagy. Recruits mitochondria for their selective degradation via autophagy (mitophagy) during starvation. Works as scaffold proteins that recruit ATG proteins to the pre-autophagosome (PAS), the site of vesicle/autophagosome formation. Required for the Cvt vesicles completion.</text>
</comment>
<keyword evidence="4 7" id="KW-0653">Protein transport</keyword>
<feature type="domain" description="Autophagy-related protein 11 C-terminal" evidence="11">
    <location>
        <begin position="1060"/>
        <end position="1199"/>
    </location>
</feature>
<keyword evidence="3 7" id="KW-0813">Transport</keyword>